<feature type="region of interest" description="Disordered" evidence="1">
    <location>
        <begin position="121"/>
        <end position="146"/>
    </location>
</feature>
<organism evidence="2 3">
    <name type="scientific">Oryza meyeriana var. granulata</name>
    <dbReference type="NCBI Taxonomy" id="110450"/>
    <lineage>
        <taxon>Eukaryota</taxon>
        <taxon>Viridiplantae</taxon>
        <taxon>Streptophyta</taxon>
        <taxon>Embryophyta</taxon>
        <taxon>Tracheophyta</taxon>
        <taxon>Spermatophyta</taxon>
        <taxon>Magnoliopsida</taxon>
        <taxon>Liliopsida</taxon>
        <taxon>Poales</taxon>
        <taxon>Poaceae</taxon>
        <taxon>BOP clade</taxon>
        <taxon>Oryzoideae</taxon>
        <taxon>Oryzeae</taxon>
        <taxon>Oryzinae</taxon>
        <taxon>Oryza</taxon>
        <taxon>Oryza meyeriana</taxon>
    </lineage>
</organism>
<comment type="caution">
    <text evidence="2">The sequence shown here is derived from an EMBL/GenBank/DDBJ whole genome shotgun (WGS) entry which is preliminary data.</text>
</comment>
<feature type="compositionally biased region" description="Basic and acidic residues" evidence="1">
    <location>
        <begin position="123"/>
        <end position="136"/>
    </location>
</feature>
<dbReference type="PANTHER" id="PTHR44947">
    <property type="entry name" value="OS05G0501001 PROTEIN"/>
    <property type="match status" value="1"/>
</dbReference>
<reference evidence="2 3" key="1">
    <citation type="submission" date="2019-11" db="EMBL/GenBank/DDBJ databases">
        <title>Whole genome sequence of Oryza granulata.</title>
        <authorList>
            <person name="Li W."/>
        </authorList>
    </citation>
    <scope>NUCLEOTIDE SEQUENCE [LARGE SCALE GENOMIC DNA]</scope>
    <source>
        <strain evidence="3">cv. Menghai</strain>
        <tissue evidence="2">Leaf</tissue>
    </source>
</reference>
<feature type="region of interest" description="Disordered" evidence="1">
    <location>
        <begin position="1"/>
        <end position="25"/>
    </location>
</feature>
<sequence length="159" mass="17298">MDDRDQPRPIGREATKAQRNGKRKKEEIMDGITLLGENIEKIVEVQKDRKALSAGSPNADLVARLFSTLSVEERMIGVVVGKGCLKLSGGGSGGSGAAKTVMETRGRGSFLWRPRVTWSPVDGEGKGEAEGREDAYSTKAASGGGKKSEACTYWWWWCY</sequence>
<keyword evidence="3" id="KW-1185">Reference proteome</keyword>
<evidence type="ECO:0000313" key="3">
    <source>
        <dbReference type="Proteomes" id="UP000479710"/>
    </source>
</evidence>
<feature type="compositionally biased region" description="Basic and acidic residues" evidence="1">
    <location>
        <begin position="1"/>
        <end position="16"/>
    </location>
</feature>
<evidence type="ECO:0000313" key="2">
    <source>
        <dbReference type="EMBL" id="KAF0889194.1"/>
    </source>
</evidence>
<dbReference type="AlphaFoldDB" id="A0A6G1BN50"/>
<dbReference type="PANTHER" id="PTHR44947:SF1">
    <property type="entry name" value="OS11G0303800 PROTEIN"/>
    <property type="match status" value="1"/>
</dbReference>
<protein>
    <submittedName>
        <fullName evidence="2">Uncharacterized protein</fullName>
    </submittedName>
</protein>
<accession>A0A6G1BN50</accession>
<dbReference type="EMBL" id="SPHZ02000012">
    <property type="protein sequence ID" value="KAF0889194.1"/>
    <property type="molecule type" value="Genomic_DNA"/>
</dbReference>
<evidence type="ECO:0000256" key="1">
    <source>
        <dbReference type="SAM" id="MobiDB-lite"/>
    </source>
</evidence>
<gene>
    <name evidence="2" type="ORF">E2562_022453</name>
</gene>
<name>A0A6G1BN50_9ORYZ</name>
<proteinExistence type="predicted"/>
<dbReference type="Proteomes" id="UP000479710">
    <property type="component" value="Unassembled WGS sequence"/>
</dbReference>